<dbReference type="AlphaFoldDB" id="A0A498DET4"/>
<dbReference type="OrthoDB" id="9792137at2"/>
<dbReference type="Gene3D" id="3.90.850.10">
    <property type="entry name" value="Fumarylacetoacetase-like, C-terminal domain"/>
    <property type="match status" value="1"/>
</dbReference>
<dbReference type="InterPro" id="IPR036663">
    <property type="entry name" value="Fumarylacetoacetase_C_sf"/>
</dbReference>
<dbReference type="EMBL" id="RCHR01000003">
    <property type="protein sequence ID" value="RLL45514.1"/>
    <property type="molecule type" value="Genomic_DNA"/>
</dbReference>
<proteinExistence type="predicted"/>
<name>A0A498DET4_9BACI</name>
<sequence length="256" mass="28081">MTTIVEEVAEKILKASDSKTPIPFIRHHYQLTEDTAYSVQDELIRKKREKIQGYKISMTSKATQAIANTNEPAYGTLLSSNLVNSGESISLSELFSPLVEPELIFILTNDLSSDATAEDILNNSTIAAGIEIPDSRYIDWFPHFSLADLLCDDTATGLVVISEAILSPLTFDQLANIKMELFHNGEKISEGYSSAVLGNPATSVEWLVKKLSNHQKSLKKGMVISSGTFISPIRAEEGTYEVKYAGIGNAKVTFTK</sequence>
<gene>
    <name evidence="1" type="ORF">D8M04_09795</name>
</gene>
<keyword evidence="2" id="KW-1185">Reference proteome</keyword>
<accession>A0A498DET4</accession>
<dbReference type="GO" id="GO:0005737">
    <property type="term" value="C:cytoplasm"/>
    <property type="evidence" value="ECO:0007669"/>
    <property type="project" value="TreeGrafter"/>
</dbReference>
<dbReference type="PANTHER" id="PTHR30143:SF0">
    <property type="entry name" value="2-KETO-4-PENTENOATE HYDRATASE"/>
    <property type="match status" value="1"/>
</dbReference>
<evidence type="ECO:0000313" key="1">
    <source>
        <dbReference type="EMBL" id="RLL45514.1"/>
    </source>
</evidence>
<reference evidence="1 2" key="1">
    <citation type="submission" date="2018-10" db="EMBL/GenBank/DDBJ databases">
        <title>Oceanobacillus sp. YLB-02 draft genome.</title>
        <authorList>
            <person name="Yu L."/>
        </authorList>
    </citation>
    <scope>NUCLEOTIDE SEQUENCE [LARGE SCALE GENOMIC DNA]</scope>
    <source>
        <strain evidence="1 2">YLB-02</strain>
    </source>
</reference>
<dbReference type="GO" id="GO:0008684">
    <property type="term" value="F:2-oxopent-4-enoate hydratase activity"/>
    <property type="evidence" value="ECO:0007669"/>
    <property type="project" value="TreeGrafter"/>
</dbReference>
<organism evidence="1 2">
    <name type="scientific">Oceanobacillus piezotolerans</name>
    <dbReference type="NCBI Taxonomy" id="2448030"/>
    <lineage>
        <taxon>Bacteria</taxon>
        <taxon>Bacillati</taxon>
        <taxon>Bacillota</taxon>
        <taxon>Bacilli</taxon>
        <taxon>Bacillales</taxon>
        <taxon>Bacillaceae</taxon>
        <taxon>Oceanobacillus</taxon>
    </lineage>
</organism>
<dbReference type="InterPro" id="IPR050772">
    <property type="entry name" value="Hydratase-Decarb/MhpD_sf"/>
</dbReference>
<dbReference type="SUPFAM" id="SSF56529">
    <property type="entry name" value="FAH"/>
    <property type="match status" value="1"/>
</dbReference>
<dbReference type="RefSeq" id="WP_121523127.1">
    <property type="nucleotide sequence ID" value="NZ_RCHR01000003.1"/>
</dbReference>
<dbReference type="PANTHER" id="PTHR30143">
    <property type="entry name" value="ACID HYDRATASE"/>
    <property type="match status" value="1"/>
</dbReference>
<protein>
    <submittedName>
        <fullName evidence="1">2-keto-4-pentenoate hydratase</fullName>
    </submittedName>
</protein>
<comment type="caution">
    <text evidence="1">The sequence shown here is derived from an EMBL/GenBank/DDBJ whole genome shotgun (WGS) entry which is preliminary data.</text>
</comment>
<evidence type="ECO:0000313" key="2">
    <source>
        <dbReference type="Proteomes" id="UP000270219"/>
    </source>
</evidence>
<dbReference type="Proteomes" id="UP000270219">
    <property type="component" value="Unassembled WGS sequence"/>
</dbReference>